<proteinExistence type="predicted"/>
<evidence type="ECO:0000313" key="1">
    <source>
        <dbReference type="EMBL" id="KAJ4978212.1"/>
    </source>
</evidence>
<sequence>MLDVPSAGVSLYSLSDTAIVDPWYGNPTAMFSSGPSPSSIEPIPLATLPRLSCWGDAPGYMSNEYSSSDEERLEVAWLASKNSCSVFVGGPTNIKNKNLRSQDYHIEFHVEDPSGINLMMDWNGISSLADQFVTCSSISRSFCCQYHILLSFLVIDGILIT</sequence>
<comment type="caution">
    <text evidence="1">The sequence shown here is derived from an EMBL/GenBank/DDBJ whole genome shotgun (WGS) entry which is preliminary data.</text>
</comment>
<accession>A0A9Q0KWY0</accession>
<dbReference type="EMBL" id="JAMYWD010000002">
    <property type="protein sequence ID" value="KAJ4978212.1"/>
    <property type="molecule type" value="Genomic_DNA"/>
</dbReference>
<reference evidence="1" key="1">
    <citation type="journal article" date="2023" name="Plant J.">
        <title>The genome of the king protea, Protea cynaroides.</title>
        <authorList>
            <person name="Chang J."/>
            <person name="Duong T.A."/>
            <person name="Schoeman C."/>
            <person name="Ma X."/>
            <person name="Roodt D."/>
            <person name="Barker N."/>
            <person name="Li Z."/>
            <person name="Van de Peer Y."/>
            <person name="Mizrachi E."/>
        </authorList>
    </citation>
    <scope>NUCLEOTIDE SEQUENCE</scope>
    <source>
        <tissue evidence="1">Young leaves</tissue>
    </source>
</reference>
<name>A0A9Q0KWY0_9MAGN</name>
<organism evidence="1 2">
    <name type="scientific">Protea cynaroides</name>
    <dbReference type="NCBI Taxonomy" id="273540"/>
    <lineage>
        <taxon>Eukaryota</taxon>
        <taxon>Viridiplantae</taxon>
        <taxon>Streptophyta</taxon>
        <taxon>Embryophyta</taxon>
        <taxon>Tracheophyta</taxon>
        <taxon>Spermatophyta</taxon>
        <taxon>Magnoliopsida</taxon>
        <taxon>Proteales</taxon>
        <taxon>Proteaceae</taxon>
        <taxon>Protea</taxon>
    </lineage>
</organism>
<dbReference type="Proteomes" id="UP001141806">
    <property type="component" value="Unassembled WGS sequence"/>
</dbReference>
<keyword evidence="2" id="KW-1185">Reference proteome</keyword>
<dbReference type="AlphaFoldDB" id="A0A9Q0KWY0"/>
<protein>
    <submittedName>
        <fullName evidence="1">Uncharacterized protein</fullName>
    </submittedName>
</protein>
<evidence type="ECO:0000313" key="2">
    <source>
        <dbReference type="Proteomes" id="UP001141806"/>
    </source>
</evidence>
<gene>
    <name evidence="1" type="ORF">NE237_008992</name>
</gene>